<feature type="region of interest" description="Disordered" evidence="1">
    <location>
        <begin position="179"/>
        <end position="207"/>
    </location>
</feature>
<gene>
    <name evidence="2" type="ORF">ALECFALPRED_002350</name>
</gene>
<evidence type="ECO:0000313" key="3">
    <source>
        <dbReference type="Proteomes" id="UP000664203"/>
    </source>
</evidence>
<accession>A0A8H3IJK8</accession>
<proteinExistence type="predicted"/>
<evidence type="ECO:0000313" key="2">
    <source>
        <dbReference type="EMBL" id="CAF9923290.1"/>
    </source>
</evidence>
<dbReference type="AlphaFoldDB" id="A0A8H3IJK8"/>
<feature type="region of interest" description="Disordered" evidence="1">
    <location>
        <begin position="1"/>
        <end position="20"/>
    </location>
</feature>
<name>A0A8H3IJK8_9LECA</name>
<evidence type="ECO:0000256" key="1">
    <source>
        <dbReference type="SAM" id="MobiDB-lite"/>
    </source>
</evidence>
<protein>
    <submittedName>
        <fullName evidence="2">Uncharacterized protein</fullName>
    </submittedName>
</protein>
<feature type="compositionally biased region" description="Polar residues" evidence="1">
    <location>
        <begin position="189"/>
        <end position="207"/>
    </location>
</feature>
<keyword evidence="3" id="KW-1185">Reference proteome</keyword>
<comment type="caution">
    <text evidence="2">The sequence shown here is derived from an EMBL/GenBank/DDBJ whole genome shotgun (WGS) entry which is preliminary data.</text>
</comment>
<dbReference type="EMBL" id="CAJPDR010000167">
    <property type="protein sequence ID" value="CAF9923290.1"/>
    <property type="molecule type" value="Genomic_DNA"/>
</dbReference>
<dbReference type="Proteomes" id="UP000664203">
    <property type="component" value="Unassembled WGS sequence"/>
</dbReference>
<dbReference type="OrthoDB" id="10418911at2759"/>
<sequence length="240" mass="27968">MTAGENELKQAKENSDRSIQELEAENRDLVLHIETLEEDLRKQDTLIATFKTSEAGPKLEKSDMKEEYAKIWEELRQMTEAYEDREARYSGTVGLHKDFVEQRLFSIKEVLKTNELMEEKEILIKDLQNAKTIIDRTKQWSSDRLDEDRVREGGKKDQDDVVSYVRPRLRLMEAADMTLPKRPEDDNDWSSPSVGEVTPNSSNGSVRFTNQSWDAYMAREYGSRTWQAHLKTTNEGPREF</sequence>
<organism evidence="2 3">
    <name type="scientific">Alectoria fallacina</name>
    <dbReference type="NCBI Taxonomy" id="1903189"/>
    <lineage>
        <taxon>Eukaryota</taxon>
        <taxon>Fungi</taxon>
        <taxon>Dikarya</taxon>
        <taxon>Ascomycota</taxon>
        <taxon>Pezizomycotina</taxon>
        <taxon>Lecanoromycetes</taxon>
        <taxon>OSLEUM clade</taxon>
        <taxon>Lecanoromycetidae</taxon>
        <taxon>Lecanorales</taxon>
        <taxon>Lecanorineae</taxon>
        <taxon>Parmeliaceae</taxon>
        <taxon>Alectoria</taxon>
    </lineage>
</organism>
<reference evidence="2" key="1">
    <citation type="submission" date="2021-03" db="EMBL/GenBank/DDBJ databases">
        <authorList>
            <person name="Tagirdzhanova G."/>
        </authorList>
    </citation>
    <scope>NUCLEOTIDE SEQUENCE</scope>
</reference>